<keyword evidence="2" id="KW-0378">Hydrolase</keyword>
<keyword evidence="4" id="KW-1185">Reference proteome</keyword>
<protein>
    <recommendedName>
        <fullName evidence="5">Non-canonical purine NTP pyrophosphatase</fullName>
    </recommendedName>
</protein>
<sequence length="192" mass="21370">MQLLVASNNLQKIQEMQQLSEMVQFSSYRCMSPEIHVQETGDTFIANAQLKAEKIGSQLNRPVVGDDGGLMLAAFPDLLGVKTARFFVKNSSDSEMNQQILALLQETDNRAFTLNTTLAYYVPQKPLIIIEKNLTGTIAQSERGQAGYGFDTILVPDGYNKTLAELSLQTRQTLSPRIQACQELIKKVKENV</sequence>
<dbReference type="EMBL" id="CP019609">
    <property type="protein sequence ID" value="AQP54760.1"/>
    <property type="molecule type" value="Genomic_DNA"/>
</dbReference>
<dbReference type="PANTHER" id="PTHR11067">
    <property type="entry name" value="INOSINE TRIPHOSPHATE PYROPHOSPHATASE/HAM1 PROTEIN"/>
    <property type="match status" value="1"/>
</dbReference>
<dbReference type="STRING" id="633807.BW732_02235"/>
<dbReference type="Pfam" id="PF01725">
    <property type="entry name" value="Ham1p_like"/>
    <property type="match status" value="1"/>
</dbReference>
<dbReference type="InterPro" id="IPR002637">
    <property type="entry name" value="RdgB/HAM1"/>
</dbReference>
<evidence type="ECO:0000313" key="4">
    <source>
        <dbReference type="Proteomes" id="UP000188246"/>
    </source>
</evidence>
<dbReference type="Proteomes" id="UP000188246">
    <property type="component" value="Chromosome"/>
</dbReference>
<proteinExistence type="inferred from homology"/>
<comment type="similarity">
    <text evidence="1">Belongs to the HAM1 NTPase family.</text>
</comment>
<dbReference type="GO" id="GO:0005829">
    <property type="term" value="C:cytosol"/>
    <property type="evidence" value="ECO:0007669"/>
    <property type="project" value="TreeGrafter"/>
</dbReference>
<reference evidence="3 4" key="1">
    <citation type="journal article" date="2010" name="Int. J. Syst. Evol. Microbiol.">
        <title>Vagococcus penaei sp. nov., isolated from spoilage microbiota of cooked shrimp (Penaeus vannamei).</title>
        <authorList>
            <person name="Jaffres E."/>
            <person name="Prevost H."/>
            <person name="Rossero A."/>
            <person name="Joffraud J.J."/>
            <person name="Dousset X."/>
        </authorList>
    </citation>
    <scope>NUCLEOTIDE SEQUENCE [LARGE SCALE GENOMIC DNA]</scope>
    <source>
        <strain evidence="3 4">CD276</strain>
    </source>
</reference>
<evidence type="ECO:0000256" key="1">
    <source>
        <dbReference type="ARBA" id="ARBA00008023"/>
    </source>
</evidence>
<evidence type="ECO:0000256" key="2">
    <source>
        <dbReference type="ARBA" id="ARBA00022801"/>
    </source>
</evidence>
<name>A0A1Q2D8W3_9ENTE</name>
<dbReference type="InterPro" id="IPR029001">
    <property type="entry name" value="ITPase-like_fam"/>
</dbReference>
<gene>
    <name evidence="3" type="ORF">BW732_02235</name>
</gene>
<dbReference type="GO" id="GO:0009143">
    <property type="term" value="P:nucleoside triphosphate catabolic process"/>
    <property type="evidence" value="ECO:0007669"/>
    <property type="project" value="InterPro"/>
</dbReference>
<evidence type="ECO:0008006" key="5">
    <source>
        <dbReference type="Google" id="ProtNLM"/>
    </source>
</evidence>
<dbReference type="AlphaFoldDB" id="A0A1Q2D8W3"/>
<dbReference type="SUPFAM" id="SSF52972">
    <property type="entry name" value="ITPase-like"/>
    <property type="match status" value="1"/>
</dbReference>
<organism evidence="3 4">
    <name type="scientific">Vagococcus penaei</name>
    <dbReference type="NCBI Taxonomy" id="633807"/>
    <lineage>
        <taxon>Bacteria</taxon>
        <taxon>Bacillati</taxon>
        <taxon>Bacillota</taxon>
        <taxon>Bacilli</taxon>
        <taxon>Lactobacillales</taxon>
        <taxon>Enterococcaceae</taxon>
        <taxon>Vagococcus</taxon>
    </lineage>
</organism>
<dbReference type="KEGG" id="vpi:BW732_02235"/>
<accession>A0A1Q2D8W3</accession>
<evidence type="ECO:0000313" key="3">
    <source>
        <dbReference type="EMBL" id="AQP54760.1"/>
    </source>
</evidence>
<dbReference type="PANTHER" id="PTHR11067:SF9">
    <property type="entry name" value="INOSINE TRIPHOSPHATE PYROPHOSPHATASE"/>
    <property type="match status" value="1"/>
</dbReference>
<dbReference type="GO" id="GO:0047429">
    <property type="term" value="F:nucleoside triphosphate diphosphatase activity"/>
    <property type="evidence" value="ECO:0007669"/>
    <property type="project" value="InterPro"/>
</dbReference>
<dbReference type="Gene3D" id="3.90.950.10">
    <property type="match status" value="1"/>
</dbReference>